<evidence type="ECO:0000256" key="6">
    <source>
        <dbReference type="ARBA" id="ARBA00012216"/>
    </source>
</evidence>
<dbReference type="Gene3D" id="3.40.50.20">
    <property type="match status" value="1"/>
</dbReference>
<dbReference type="GO" id="GO:0009252">
    <property type="term" value="P:peptidoglycan biosynthetic process"/>
    <property type="evidence" value="ECO:0007669"/>
    <property type="project" value="UniProtKB-KW"/>
</dbReference>
<dbReference type="EMBL" id="CBTB010000295">
    <property type="protein sequence ID" value="CDH35101.1"/>
    <property type="molecule type" value="Genomic_DNA"/>
</dbReference>
<dbReference type="Proteomes" id="UP000028480">
    <property type="component" value="Unassembled WGS sequence"/>
</dbReference>
<evidence type="ECO:0000256" key="7">
    <source>
        <dbReference type="ARBA" id="ARBA00022490"/>
    </source>
</evidence>
<proteinExistence type="inferred from homology"/>
<protein>
    <recommendedName>
        <fullName evidence="6">D-alanine--D-alanine ligase</fullName>
        <ecNumber evidence="6">6.3.2.4</ecNumber>
    </recommendedName>
</protein>
<evidence type="ECO:0000313" key="17">
    <source>
        <dbReference type="EMBL" id="CDH35101.1"/>
    </source>
</evidence>
<comment type="catalytic activity">
    <reaction evidence="14">
        <text>2 D-alanine + ATP = D-alanyl-D-alanine + ADP + phosphate + H(+)</text>
        <dbReference type="Rhea" id="RHEA:11224"/>
        <dbReference type="ChEBI" id="CHEBI:15378"/>
        <dbReference type="ChEBI" id="CHEBI:30616"/>
        <dbReference type="ChEBI" id="CHEBI:43474"/>
        <dbReference type="ChEBI" id="CHEBI:57416"/>
        <dbReference type="ChEBI" id="CHEBI:57822"/>
        <dbReference type="ChEBI" id="CHEBI:456216"/>
        <dbReference type="EC" id="6.3.2.4"/>
    </reaction>
</comment>
<gene>
    <name evidence="17" type="ORF">XBI1_840011</name>
</gene>
<dbReference type="InterPro" id="IPR011127">
    <property type="entry name" value="Dala_Dala_lig_N"/>
</dbReference>
<evidence type="ECO:0000256" key="14">
    <source>
        <dbReference type="ARBA" id="ARBA00047614"/>
    </source>
</evidence>
<name>A0A077QR96_XENBV</name>
<evidence type="ECO:0000256" key="2">
    <source>
        <dbReference type="ARBA" id="ARBA00001946"/>
    </source>
</evidence>
<dbReference type="Gene3D" id="3.30.470.20">
    <property type="entry name" value="ATP-grasp fold, B domain"/>
    <property type="match status" value="1"/>
</dbReference>
<dbReference type="InterPro" id="IPR011761">
    <property type="entry name" value="ATP-grasp"/>
</dbReference>
<evidence type="ECO:0000256" key="10">
    <source>
        <dbReference type="ARBA" id="ARBA00022840"/>
    </source>
</evidence>
<evidence type="ECO:0000256" key="5">
    <source>
        <dbReference type="ARBA" id="ARBA00010871"/>
    </source>
</evidence>
<evidence type="ECO:0000256" key="3">
    <source>
        <dbReference type="ARBA" id="ARBA00003921"/>
    </source>
</evidence>
<comment type="cofactor">
    <cofactor evidence="2">
        <name>Mg(2+)</name>
        <dbReference type="ChEBI" id="CHEBI:18420"/>
    </cofactor>
</comment>
<keyword evidence="10 15" id="KW-0067">ATP-binding</keyword>
<keyword evidence="11" id="KW-0133">Cell shape</keyword>
<reference evidence="17" key="1">
    <citation type="submission" date="2013-07" db="EMBL/GenBank/DDBJ databases">
        <title>Sub-species coevolution in mutualistic symbiosis.</title>
        <authorList>
            <person name="Murfin K."/>
            <person name="Klassen J."/>
            <person name="Lee M."/>
            <person name="Forst S."/>
            <person name="Stock P."/>
            <person name="Goodrich-Blair H."/>
        </authorList>
    </citation>
    <scope>NUCLEOTIDE SEQUENCE [LARGE SCALE GENOMIC DNA]</scope>
    <source>
        <strain evidence="17">Intermedium</strain>
    </source>
</reference>
<organism evidence="17 18">
    <name type="scientific">Xenorhabdus bovienii str. Intermedium</name>
    <dbReference type="NCBI Taxonomy" id="1379677"/>
    <lineage>
        <taxon>Bacteria</taxon>
        <taxon>Pseudomonadati</taxon>
        <taxon>Pseudomonadota</taxon>
        <taxon>Gammaproteobacteria</taxon>
        <taxon>Enterobacterales</taxon>
        <taxon>Morganellaceae</taxon>
        <taxon>Xenorhabdus</taxon>
    </lineage>
</organism>
<dbReference type="EC" id="6.3.2.4" evidence="6"/>
<dbReference type="Pfam" id="PF07478">
    <property type="entry name" value="Dala_Dala_lig_C"/>
    <property type="match status" value="1"/>
</dbReference>
<dbReference type="Gene3D" id="3.30.1490.20">
    <property type="entry name" value="ATP-grasp fold, A domain"/>
    <property type="match status" value="1"/>
</dbReference>
<evidence type="ECO:0000259" key="16">
    <source>
        <dbReference type="PROSITE" id="PS50975"/>
    </source>
</evidence>
<comment type="cofactor">
    <cofactor evidence="1">
        <name>Mn(2+)</name>
        <dbReference type="ChEBI" id="CHEBI:29035"/>
    </cofactor>
</comment>
<keyword evidence="12" id="KW-0573">Peptidoglycan synthesis</keyword>
<accession>A0A077QR96</accession>
<dbReference type="GO" id="GO:0005524">
    <property type="term" value="F:ATP binding"/>
    <property type="evidence" value="ECO:0007669"/>
    <property type="project" value="UniProtKB-UniRule"/>
</dbReference>
<keyword evidence="13" id="KW-0961">Cell wall biogenesis/degradation</keyword>
<dbReference type="InterPro" id="IPR016185">
    <property type="entry name" value="PreATP-grasp_dom_sf"/>
</dbReference>
<dbReference type="PANTHER" id="PTHR23132">
    <property type="entry name" value="D-ALANINE--D-ALANINE LIGASE"/>
    <property type="match status" value="1"/>
</dbReference>
<evidence type="ECO:0000256" key="15">
    <source>
        <dbReference type="PROSITE-ProRule" id="PRU00409"/>
    </source>
</evidence>
<dbReference type="HOGENOM" id="CLU_039268_0_1_6"/>
<dbReference type="PANTHER" id="PTHR23132:SF23">
    <property type="entry name" value="D-ALANINE--D-ALANINE LIGASE B"/>
    <property type="match status" value="1"/>
</dbReference>
<dbReference type="Pfam" id="PF01820">
    <property type="entry name" value="Dala_Dala_lig_N"/>
    <property type="match status" value="1"/>
</dbReference>
<dbReference type="AlphaFoldDB" id="A0A077QR96"/>
<dbReference type="GO" id="GO:0005737">
    <property type="term" value="C:cytoplasm"/>
    <property type="evidence" value="ECO:0007669"/>
    <property type="project" value="UniProtKB-SubCell"/>
</dbReference>
<keyword evidence="8 17" id="KW-0436">Ligase</keyword>
<dbReference type="GO" id="GO:0046872">
    <property type="term" value="F:metal ion binding"/>
    <property type="evidence" value="ECO:0007669"/>
    <property type="project" value="InterPro"/>
</dbReference>
<dbReference type="GO" id="GO:0071555">
    <property type="term" value="P:cell wall organization"/>
    <property type="evidence" value="ECO:0007669"/>
    <property type="project" value="UniProtKB-KW"/>
</dbReference>
<evidence type="ECO:0000313" key="18">
    <source>
        <dbReference type="Proteomes" id="UP000028480"/>
    </source>
</evidence>
<dbReference type="GO" id="GO:0008360">
    <property type="term" value="P:regulation of cell shape"/>
    <property type="evidence" value="ECO:0007669"/>
    <property type="project" value="UniProtKB-KW"/>
</dbReference>
<dbReference type="SUPFAM" id="SSF52440">
    <property type="entry name" value="PreATP-grasp domain"/>
    <property type="match status" value="1"/>
</dbReference>
<dbReference type="InterPro" id="IPR000291">
    <property type="entry name" value="D-Ala_lig_Van_CS"/>
</dbReference>
<feature type="domain" description="ATP-grasp" evidence="16">
    <location>
        <begin position="144"/>
        <end position="348"/>
    </location>
</feature>
<evidence type="ECO:0000256" key="12">
    <source>
        <dbReference type="ARBA" id="ARBA00022984"/>
    </source>
</evidence>
<evidence type="ECO:0000256" key="13">
    <source>
        <dbReference type="ARBA" id="ARBA00023316"/>
    </source>
</evidence>
<sequence length="365" mass="41769">MIKLTRLTKNNIKLSIIFGGLSPEHPASISSFDNILRSFRNSKLDKKISAIYFFDKEGTVVYNPYTSEKQPVDFLLSGEKIDLGTAVRRMSEQKTFFINLLHGNLGEDGHIQGIARYFKIKGTFGTVLPSSLSMSKYHMAHYVNSLLPSVKIPNTLLLTENNLESIFTLITEDNLGKDIVIKPNSLGASLFTKKFSIHENEKNPILKNLYDIFDYDHFSLVQQFIKGKEYSVGCIRLPEKIIALHVMEIITPDNFFGHDEKHKINRAEEVIIIQDTEITKKLKQLSIKIFESIGYEFMCRFDFIVTESGDIYFLEANPIPGMMKNSIFPKMLKESNLSIPELFFTFASMSKNIPEKKSIFNYTIE</sequence>
<dbReference type="GO" id="GO:0008716">
    <property type="term" value="F:D-alanine-D-alanine ligase activity"/>
    <property type="evidence" value="ECO:0007669"/>
    <property type="project" value="UniProtKB-EC"/>
</dbReference>
<evidence type="ECO:0000256" key="9">
    <source>
        <dbReference type="ARBA" id="ARBA00022741"/>
    </source>
</evidence>
<dbReference type="SUPFAM" id="SSF56059">
    <property type="entry name" value="Glutathione synthetase ATP-binding domain-like"/>
    <property type="match status" value="1"/>
</dbReference>
<evidence type="ECO:0000256" key="11">
    <source>
        <dbReference type="ARBA" id="ARBA00022960"/>
    </source>
</evidence>
<comment type="subcellular location">
    <subcellularLocation>
        <location evidence="4">Cytoplasm</location>
    </subcellularLocation>
</comment>
<keyword evidence="9 15" id="KW-0547">Nucleotide-binding</keyword>
<dbReference type="InterPro" id="IPR011095">
    <property type="entry name" value="Dala_Dala_lig_C"/>
</dbReference>
<evidence type="ECO:0000256" key="4">
    <source>
        <dbReference type="ARBA" id="ARBA00004496"/>
    </source>
</evidence>
<comment type="function">
    <text evidence="3">Cell wall formation.</text>
</comment>
<dbReference type="RefSeq" id="WP_051874922.1">
    <property type="nucleotide sequence ID" value="NZ_CAWLWA010000064.1"/>
</dbReference>
<dbReference type="InterPro" id="IPR013815">
    <property type="entry name" value="ATP_grasp_subdomain_1"/>
</dbReference>
<comment type="caution">
    <text evidence="17">The sequence shown here is derived from an EMBL/GenBank/DDBJ whole genome shotgun (WGS) entry which is preliminary data.</text>
</comment>
<evidence type="ECO:0000256" key="1">
    <source>
        <dbReference type="ARBA" id="ARBA00001936"/>
    </source>
</evidence>
<evidence type="ECO:0000256" key="8">
    <source>
        <dbReference type="ARBA" id="ARBA00022598"/>
    </source>
</evidence>
<comment type="similarity">
    <text evidence="5">Belongs to the D-alanine--D-alanine ligase family.</text>
</comment>
<dbReference type="PROSITE" id="PS50975">
    <property type="entry name" value="ATP_GRASP"/>
    <property type="match status" value="1"/>
</dbReference>
<dbReference type="PROSITE" id="PS00843">
    <property type="entry name" value="DALA_DALA_LIGASE_1"/>
    <property type="match status" value="1"/>
</dbReference>
<keyword evidence="7" id="KW-0963">Cytoplasm</keyword>